<feature type="domain" description="Calpain catalytic" evidence="4">
    <location>
        <begin position="195"/>
        <end position="510"/>
    </location>
</feature>
<evidence type="ECO:0000256" key="2">
    <source>
        <dbReference type="PROSITE-ProRule" id="PRU00239"/>
    </source>
</evidence>
<dbReference type="InterPro" id="IPR038765">
    <property type="entry name" value="Papain-like_cys_pep_sf"/>
</dbReference>
<dbReference type="GO" id="GO:0006508">
    <property type="term" value="P:proteolysis"/>
    <property type="evidence" value="ECO:0007669"/>
    <property type="project" value="InterPro"/>
</dbReference>
<dbReference type="Gene3D" id="3.90.70.10">
    <property type="entry name" value="Cysteine proteinases"/>
    <property type="match status" value="1"/>
</dbReference>
<comment type="caution">
    <text evidence="2">Lacks conserved residue(s) required for the propagation of feature annotation.</text>
</comment>
<protein>
    <recommendedName>
        <fullName evidence="4">Calpain catalytic domain-containing protein</fullName>
    </recommendedName>
</protein>
<sequence>MGCCNSKDTKNPKAPLGQGREGDLKAAPPVDPRVDRIQAVYALRKAAVYRYGACTVKGGEVQPCFKAGIVFRIIKDGSWYFYNDSLDYEAHVDVRFGPGSKISAGEHTTLEVMADGWTSAHTVVYPLETHHFVSGTPNGHKSSITIKPLSDEYRHEACAAANRVAERETDAVRSLAGDETDEEAILRMCVSTKTPYVDLSFPPNTEALARTGKDGRTIPMLAMMRPTQYLSSEKHSSVNDVVGPVVAHSIDQGNLGDSWLMCAAAIMAEEEAGIRNIFVHGTPAEKAVGAYRVLMTKNGWWRSVIVDDFVPTMSRMPVFARSFDNPAEMWVSLLQKAYAKVHGSYATITGGDTLQALADFTGMPVYRFDKDWEEAAVNELKADALVRALVEFSRAGASAVLSTPSLDSESYLGRDQARDPAAFGARYAAVGLRTGYTYFVERVVTVKTRNTTLFKVHNPWHVSGKWTGAWSYGSAEWRENPDICSVCGAESDPQDGSFWMDWRDAKKYFDGGGVMFTIPNATDYRVKGAFEGTIPSAILEITASKSTRVLLTLSQPDKRGVSFREAAALFAPIMLTVSKKDGDKQQLQKNTSWNPERPSEEFNFIVGRDVAMWFTLEAGERYQVVPRVHYKGVKSDYNRPYVMGIISETELKGNLQVEAKHLDGGSHAFTNYVTYESEELQSVETENQMRLPGKAPVTYVSTTVI</sequence>
<dbReference type="Gene3D" id="2.60.40.1180">
    <property type="entry name" value="Golgi alpha-mannosidase II"/>
    <property type="match status" value="1"/>
</dbReference>
<reference evidence="5 6" key="1">
    <citation type="submission" date="2021-02" db="EMBL/GenBank/DDBJ databases">
        <title>Porcisia hertigi Genome sequencing and assembly.</title>
        <authorList>
            <person name="Almutairi H."/>
            <person name="Gatherer D."/>
        </authorList>
    </citation>
    <scope>NUCLEOTIDE SEQUENCE [LARGE SCALE GENOMIC DNA]</scope>
    <source>
        <strain evidence="5 6">C119</strain>
    </source>
</reference>
<dbReference type="GO" id="GO:0004198">
    <property type="term" value="F:calcium-dependent cysteine-type endopeptidase activity"/>
    <property type="evidence" value="ECO:0007669"/>
    <property type="project" value="InterPro"/>
</dbReference>
<dbReference type="Pfam" id="PF00648">
    <property type="entry name" value="Peptidase_C2"/>
    <property type="match status" value="1"/>
</dbReference>
<feature type="region of interest" description="Disordered" evidence="3">
    <location>
        <begin position="1"/>
        <end position="29"/>
    </location>
</feature>
<dbReference type="GeneID" id="94289859"/>
<dbReference type="AlphaFoldDB" id="A0A836I6C3"/>
<dbReference type="InterPro" id="IPR022684">
    <property type="entry name" value="Calpain_cysteine_protease"/>
</dbReference>
<comment type="caution">
    <text evidence="5">The sequence shown here is derived from an EMBL/GenBank/DDBJ whole genome shotgun (WGS) entry which is preliminary data.</text>
</comment>
<accession>A0A836I6C3</accession>
<dbReference type="InterPro" id="IPR036310">
    <property type="entry name" value="Smp-1-like_sf"/>
</dbReference>
<name>A0A836I6C3_9TRYP</name>
<dbReference type="Pfam" id="PF09149">
    <property type="entry name" value="DUF1935"/>
    <property type="match status" value="1"/>
</dbReference>
<dbReference type="SUPFAM" id="SSF101601">
    <property type="entry name" value="Smp-1-like"/>
    <property type="match status" value="1"/>
</dbReference>
<feature type="active site" evidence="1">
    <location>
        <position position="458"/>
    </location>
</feature>
<dbReference type="InterPro" id="IPR001300">
    <property type="entry name" value="Peptidase_C2_calpain_cat"/>
</dbReference>
<dbReference type="KEGG" id="phet:94289859"/>
<organism evidence="5 6">
    <name type="scientific">Porcisia hertigi</name>
    <dbReference type="NCBI Taxonomy" id="2761500"/>
    <lineage>
        <taxon>Eukaryota</taxon>
        <taxon>Discoba</taxon>
        <taxon>Euglenozoa</taxon>
        <taxon>Kinetoplastea</taxon>
        <taxon>Metakinetoplastina</taxon>
        <taxon>Trypanosomatida</taxon>
        <taxon>Trypanosomatidae</taxon>
        <taxon>Leishmaniinae</taxon>
        <taxon>Porcisia</taxon>
    </lineage>
</organism>
<dbReference type="SUPFAM" id="SSF54001">
    <property type="entry name" value="Cysteine proteinases"/>
    <property type="match status" value="1"/>
</dbReference>
<evidence type="ECO:0000313" key="6">
    <source>
        <dbReference type="Proteomes" id="UP000674318"/>
    </source>
</evidence>
<evidence type="ECO:0000313" key="5">
    <source>
        <dbReference type="EMBL" id="KAG5497520.1"/>
    </source>
</evidence>
<evidence type="ECO:0000259" key="4">
    <source>
        <dbReference type="PROSITE" id="PS50203"/>
    </source>
</evidence>
<proteinExistence type="predicted"/>
<evidence type="ECO:0000256" key="3">
    <source>
        <dbReference type="SAM" id="MobiDB-lite"/>
    </source>
</evidence>
<dbReference type="Proteomes" id="UP000674318">
    <property type="component" value="Unassembled WGS sequence"/>
</dbReference>
<dbReference type="InterPro" id="IPR013780">
    <property type="entry name" value="Glyco_hydro_b"/>
</dbReference>
<dbReference type="EMBL" id="JAFJZO010000031">
    <property type="protein sequence ID" value="KAG5497520.1"/>
    <property type="molecule type" value="Genomic_DNA"/>
</dbReference>
<gene>
    <name evidence="5" type="ORF">JKF63_03784</name>
</gene>
<dbReference type="SMART" id="SM00230">
    <property type="entry name" value="CysPc"/>
    <property type="match status" value="1"/>
</dbReference>
<dbReference type="OrthoDB" id="424753at2759"/>
<dbReference type="PRINTS" id="PR00704">
    <property type="entry name" value="CALPAIN"/>
</dbReference>
<dbReference type="PANTHER" id="PTHR10183">
    <property type="entry name" value="CALPAIN"/>
    <property type="match status" value="1"/>
</dbReference>
<dbReference type="PANTHER" id="PTHR10183:SF423">
    <property type="entry name" value="LEUCINE-RICH REPEAT PROTEIN (LRRP)"/>
    <property type="match status" value="1"/>
</dbReference>
<evidence type="ECO:0000256" key="1">
    <source>
        <dbReference type="PIRSR" id="PIRSR622684-1"/>
    </source>
</evidence>
<dbReference type="InterPro" id="IPR015232">
    <property type="entry name" value="DUF1935"/>
</dbReference>
<dbReference type="RefSeq" id="XP_067754988.1">
    <property type="nucleotide sequence ID" value="XM_067899782.1"/>
</dbReference>
<dbReference type="CDD" id="cd00044">
    <property type="entry name" value="CysPc"/>
    <property type="match status" value="1"/>
</dbReference>
<dbReference type="PROSITE" id="PS50203">
    <property type="entry name" value="CALPAIN_CAT"/>
    <property type="match status" value="1"/>
</dbReference>
<keyword evidence="6" id="KW-1185">Reference proteome</keyword>